<dbReference type="SUPFAM" id="SSF53756">
    <property type="entry name" value="UDP-Glycosyltransferase/glycogen phosphorylase"/>
    <property type="match status" value="1"/>
</dbReference>
<organism evidence="10 11">
    <name type="scientific">Paenibacillus physcomitrellae</name>
    <dbReference type="NCBI Taxonomy" id="1619311"/>
    <lineage>
        <taxon>Bacteria</taxon>
        <taxon>Bacillati</taxon>
        <taxon>Bacillota</taxon>
        <taxon>Bacilli</taxon>
        <taxon>Bacillales</taxon>
        <taxon>Paenibacillaceae</taxon>
        <taxon>Paenibacillus</taxon>
    </lineage>
</organism>
<dbReference type="PANTHER" id="PTHR11468:SF3">
    <property type="entry name" value="GLYCOGEN PHOSPHORYLASE, LIVER FORM"/>
    <property type="match status" value="1"/>
</dbReference>
<evidence type="ECO:0000313" key="11">
    <source>
        <dbReference type="Proteomes" id="UP000609323"/>
    </source>
</evidence>
<comment type="caution">
    <text evidence="10">The sequence shown here is derived from an EMBL/GenBank/DDBJ whole genome shotgun (WGS) entry which is preliminary data.</text>
</comment>
<keyword evidence="6 9" id="KW-0663">Pyridoxal phosphate</keyword>
<evidence type="ECO:0000313" key="10">
    <source>
        <dbReference type="EMBL" id="GGA45639.1"/>
    </source>
</evidence>
<reference evidence="11" key="1">
    <citation type="journal article" date="2019" name="Int. J. Syst. Evol. Microbiol.">
        <title>The Global Catalogue of Microorganisms (GCM) 10K type strain sequencing project: providing services to taxonomists for standard genome sequencing and annotation.</title>
        <authorList>
            <consortium name="The Broad Institute Genomics Platform"/>
            <consortium name="The Broad Institute Genome Sequencing Center for Infectious Disease"/>
            <person name="Wu L."/>
            <person name="Ma J."/>
        </authorList>
    </citation>
    <scope>NUCLEOTIDE SEQUENCE [LARGE SCALE GENOMIC DNA]</scope>
    <source>
        <strain evidence="11">CGMCC 1.15044</strain>
    </source>
</reference>
<dbReference type="InterPro" id="IPR011833">
    <property type="entry name" value="Glycg_phsphrylas"/>
</dbReference>
<dbReference type="NCBIfam" id="TIGR02093">
    <property type="entry name" value="P_ylase"/>
    <property type="match status" value="1"/>
</dbReference>
<dbReference type="InterPro" id="IPR000811">
    <property type="entry name" value="Glyco_trans_35"/>
</dbReference>
<evidence type="ECO:0000256" key="5">
    <source>
        <dbReference type="ARBA" id="ARBA00022679"/>
    </source>
</evidence>
<dbReference type="CDD" id="cd04300">
    <property type="entry name" value="GT35_Glycogen_Phosphorylase"/>
    <property type="match status" value="1"/>
</dbReference>
<protein>
    <recommendedName>
        <fullName evidence="9">Alpha-1,4 glucan phosphorylase</fullName>
        <ecNumber evidence="9">2.4.1.1</ecNumber>
    </recommendedName>
</protein>
<evidence type="ECO:0000256" key="2">
    <source>
        <dbReference type="ARBA" id="ARBA00001933"/>
    </source>
</evidence>
<evidence type="ECO:0000256" key="7">
    <source>
        <dbReference type="ARBA" id="ARBA00023277"/>
    </source>
</evidence>
<keyword evidence="5 9" id="KW-0808">Transferase</keyword>
<keyword evidence="4 9" id="KW-0328">Glycosyltransferase</keyword>
<comment type="function">
    <text evidence="8">Phosphorylase is an important allosteric enzyme in carbohydrate metabolism. Enzymes from different sources differ in their regulatory mechanisms and in their natural substrates. However, all known phosphorylases share catalytic and structural properties.</text>
</comment>
<dbReference type="EMBL" id="BMHF01000013">
    <property type="protein sequence ID" value="GGA45639.1"/>
    <property type="molecule type" value="Genomic_DNA"/>
</dbReference>
<dbReference type="InterPro" id="IPR035090">
    <property type="entry name" value="Pyridoxal_P_attach_site"/>
</dbReference>
<keyword evidence="7 9" id="KW-0119">Carbohydrate metabolism</keyword>
<dbReference type="Pfam" id="PF00343">
    <property type="entry name" value="Phosphorylase"/>
    <property type="match status" value="1"/>
</dbReference>
<dbReference type="Gene3D" id="3.40.50.2000">
    <property type="entry name" value="Glycogen Phosphorylase B"/>
    <property type="match status" value="2"/>
</dbReference>
<dbReference type="PANTHER" id="PTHR11468">
    <property type="entry name" value="GLYCOGEN PHOSPHORYLASE"/>
    <property type="match status" value="1"/>
</dbReference>
<comment type="similarity">
    <text evidence="3 9">Belongs to the glycogen phosphorylase family.</text>
</comment>
<comment type="cofactor">
    <cofactor evidence="2 9">
        <name>pyridoxal 5'-phosphate</name>
        <dbReference type="ChEBI" id="CHEBI:597326"/>
    </cofactor>
</comment>
<evidence type="ECO:0000256" key="9">
    <source>
        <dbReference type="RuleBase" id="RU000587"/>
    </source>
</evidence>
<proteinExistence type="inferred from homology"/>
<keyword evidence="11" id="KW-1185">Reference proteome</keyword>
<evidence type="ECO:0000256" key="8">
    <source>
        <dbReference type="ARBA" id="ARBA00025174"/>
    </source>
</evidence>
<name>A0ABQ1GKF3_9BACL</name>
<comment type="function">
    <text evidence="9">Allosteric enzyme that catalyzes the rate-limiting step in glycogen catabolism, the phosphorolytic cleavage of glycogen to produce glucose-1-phosphate, and plays a central role in maintaining cellular and organismal glucose homeostasis.</text>
</comment>
<evidence type="ECO:0000256" key="6">
    <source>
        <dbReference type="ARBA" id="ARBA00022898"/>
    </source>
</evidence>
<dbReference type="RefSeq" id="WP_094092659.1">
    <property type="nucleotide sequence ID" value="NZ_BMHF01000013.1"/>
</dbReference>
<accession>A0ABQ1GKF3</accession>
<sequence>MFKDKETFKHAFTKQLVDKLGVTLEEATESDVYKILSGMIREQIGRDWAETNTTYKEQKEKQVYYFSMEFLIGRLLGNNLLNLGVLNLVKEGLAELGYPFEEVEEQESDAGLGNGGLGRLAACFLDSLASLQYAGHGTGIRYKYGLFEQKILDGNQVELPDYWLQKGNEWEVRRPDKQVEVRFWGNVVTREVQGRLIFETVQYEAVRAVPYDVPIIGFGHSPINTLRLWSAESMMDPFRQPYGQEGSYYRYLDYSRSVESISEFLYPDDSHYEGKLLRLKQQYFLCSAGVQSVLRTFGKLNLPLTELPKKVAIQINDTHPTLVIPELMRLLIDDNGFGWDEAWDITNQVVGYTNHTILSEALEKWPQQMVKELLPRIYMIIEEIDRRFRIQLSERYPDQPERVSRMAVAENNQIRMAHLAIHGGHSINGVAALHTEILKKREMKDFYELYPERFNNKTNGITHRRWLLYANPGLAALVNDCIGTRWIKHPQELNSLIKCCEDSRFQDEVAKVKSRNKERLAQYILDKQGIVVNPDSLFDIQVKRLHAYKRQLLNVFHILHLYNQLKENPQMDIVPRTFVFGAKAAPSYYLAKRIIKLINTVAARINGDKAVNEVLKVIFLENYSVSLAEKIIPAADVSEQISTASKEASGTGNMKFMMNGALTVGTMDGANVEMHEMLGGDNMFIFGLNAEQVQNFYQCGGYSAWDMYNSDSRIHEVMDQLITPGLICSQANEFQDIYQSILDHNDEYFVLKDFSGYVEAHLKVDLAYRNKPDWQKKAILNIAHSGKFSSDCTIREYASEIWRLNPVRRNGK</sequence>
<dbReference type="EC" id="2.4.1.1" evidence="9"/>
<dbReference type="Proteomes" id="UP000609323">
    <property type="component" value="Unassembled WGS sequence"/>
</dbReference>
<gene>
    <name evidence="10" type="primary">glgP</name>
    <name evidence="10" type="ORF">GCM10010917_33690</name>
</gene>
<evidence type="ECO:0000256" key="3">
    <source>
        <dbReference type="ARBA" id="ARBA00006047"/>
    </source>
</evidence>
<evidence type="ECO:0000256" key="4">
    <source>
        <dbReference type="ARBA" id="ARBA00022676"/>
    </source>
</evidence>
<evidence type="ECO:0000256" key="1">
    <source>
        <dbReference type="ARBA" id="ARBA00001275"/>
    </source>
</evidence>
<dbReference type="PROSITE" id="PS00102">
    <property type="entry name" value="PHOSPHORYLASE"/>
    <property type="match status" value="1"/>
</dbReference>
<comment type="catalytic activity">
    <reaction evidence="1 9">
        <text>[(1-&gt;4)-alpha-D-glucosyl](n) + phosphate = [(1-&gt;4)-alpha-D-glucosyl](n-1) + alpha-D-glucose 1-phosphate</text>
        <dbReference type="Rhea" id="RHEA:41732"/>
        <dbReference type="Rhea" id="RHEA-COMP:9584"/>
        <dbReference type="Rhea" id="RHEA-COMP:9586"/>
        <dbReference type="ChEBI" id="CHEBI:15444"/>
        <dbReference type="ChEBI" id="CHEBI:43474"/>
        <dbReference type="ChEBI" id="CHEBI:58601"/>
        <dbReference type="EC" id="2.4.1.1"/>
    </reaction>
</comment>
<dbReference type="PIRSF" id="PIRSF000460">
    <property type="entry name" value="Pprylas_GlgP"/>
    <property type="match status" value="1"/>
</dbReference>